<dbReference type="SMART" id="SM00382">
    <property type="entry name" value="AAA"/>
    <property type="match status" value="1"/>
</dbReference>
<dbReference type="PROSITE" id="PS50893">
    <property type="entry name" value="ABC_TRANSPORTER_2"/>
    <property type="match status" value="1"/>
</dbReference>
<feature type="domain" description="ABC transporter" evidence="11">
    <location>
        <begin position="4"/>
        <end position="237"/>
    </location>
</feature>
<keyword evidence="4 10" id="KW-1003">Cell membrane</keyword>
<comment type="function">
    <text evidence="10">Part of an ABC transporter complex. Responsible for energy coupling to the transport system.</text>
</comment>
<dbReference type="CDD" id="cd03225">
    <property type="entry name" value="ABC_cobalt_CbiO_domain1"/>
    <property type="match status" value="1"/>
</dbReference>
<evidence type="ECO:0000256" key="2">
    <source>
        <dbReference type="ARBA" id="ARBA00005417"/>
    </source>
</evidence>
<dbReference type="Pfam" id="PF00005">
    <property type="entry name" value="ABC_tran"/>
    <property type="match status" value="1"/>
</dbReference>
<keyword evidence="5 10" id="KW-0547">Nucleotide-binding</keyword>
<dbReference type="SUPFAM" id="SSF52540">
    <property type="entry name" value="P-loop containing nucleoside triphosphate hydrolases"/>
    <property type="match status" value="1"/>
</dbReference>
<dbReference type="Gene3D" id="3.40.50.300">
    <property type="entry name" value="P-loop containing nucleotide triphosphate hydrolases"/>
    <property type="match status" value="1"/>
</dbReference>
<dbReference type="NCBIfam" id="TIGR01166">
    <property type="entry name" value="cbiO"/>
    <property type="match status" value="1"/>
</dbReference>
<dbReference type="InterPro" id="IPR027417">
    <property type="entry name" value="P-loop_NTPase"/>
</dbReference>
<sequence length="272" mass="30352">MKAVEIRNLSYTYPDGTPALKDINVDILPHKRTVILGANGSGKTTLIYHLNGIFFPQEGKVTIGGLPLEKKNLEEIRRKLGLLFDNPDNQLFSTTVYNDIAFGPRNLKLGEEEVEERVLRVLEAIGIKDLKERPPYNLSLGQKKKVAIAGLLAMEPEILVCDEPFSGLDPRSGEQLMGIINSLNSRGTTLVIVTHDVNMAYAWGEQVVIMKEGKILQEGDPSLLREEDLMKEASLETPLLVDVFQGTGFYPRTAREASRLIKFGLKEAYQEE</sequence>
<evidence type="ECO:0000256" key="9">
    <source>
        <dbReference type="ARBA" id="ARBA00025157"/>
    </source>
</evidence>
<evidence type="ECO:0000256" key="7">
    <source>
        <dbReference type="ARBA" id="ARBA00022967"/>
    </source>
</evidence>
<organism evidence="12 13">
    <name type="scientific">Candidatus Syntrophonatronum acetioxidans</name>
    <dbReference type="NCBI Taxonomy" id="1795816"/>
    <lineage>
        <taxon>Bacteria</taxon>
        <taxon>Bacillati</taxon>
        <taxon>Bacillota</taxon>
        <taxon>Clostridia</taxon>
        <taxon>Eubacteriales</taxon>
        <taxon>Syntrophomonadaceae</taxon>
        <taxon>Candidatus Syntrophonatronum</taxon>
    </lineage>
</organism>
<dbReference type="InterPro" id="IPR050095">
    <property type="entry name" value="ECF_ABC_transporter_ATP-bd"/>
</dbReference>
<dbReference type="InterPro" id="IPR005876">
    <property type="entry name" value="Co_trans_ATP-bd"/>
</dbReference>
<dbReference type="PANTHER" id="PTHR43553:SF24">
    <property type="entry name" value="ENERGY-COUPLING FACTOR TRANSPORTER ATP-BINDING PROTEIN ECFA1"/>
    <property type="match status" value="1"/>
</dbReference>
<dbReference type="PROSITE" id="PS00211">
    <property type="entry name" value="ABC_TRANSPORTER_1"/>
    <property type="match status" value="1"/>
</dbReference>
<protein>
    <recommendedName>
        <fullName evidence="10">ABC transporter ATP-binding protein</fullName>
    </recommendedName>
</protein>
<evidence type="ECO:0000256" key="4">
    <source>
        <dbReference type="ARBA" id="ARBA00022475"/>
    </source>
</evidence>
<evidence type="ECO:0000256" key="3">
    <source>
        <dbReference type="ARBA" id="ARBA00022448"/>
    </source>
</evidence>
<comment type="caution">
    <text evidence="12">The sequence shown here is derived from an EMBL/GenBank/DDBJ whole genome shotgun (WGS) entry which is preliminary data.</text>
</comment>
<dbReference type="PANTHER" id="PTHR43553">
    <property type="entry name" value="HEAVY METAL TRANSPORTER"/>
    <property type="match status" value="1"/>
</dbReference>
<gene>
    <name evidence="12" type="ORF">D5R97_03005</name>
</gene>
<evidence type="ECO:0000313" key="12">
    <source>
        <dbReference type="EMBL" id="RQD77170.1"/>
    </source>
</evidence>
<name>A0A424YGP9_9FIRM</name>
<dbReference type="InterPro" id="IPR015856">
    <property type="entry name" value="ABC_transpr_CbiO/EcfA_su"/>
</dbReference>
<evidence type="ECO:0000256" key="6">
    <source>
        <dbReference type="ARBA" id="ARBA00022840"/>
    </source>
</evidence>
<dbReference type="AlphaFoldDB" id="A0A424YGP9"/>
<evidence type="ECO:0000256" key="10">
    <source>
        <dbReference type="RuleBase" id="RU364103"/>
    </source>
</evidence>
<dbReference type="GO" id="GO:0042626">
    <property type="term" value="F:ATPase-coupled transmembrane transporter activity"/>
    <property type="evidence" value="ECO:0007669"/>
    <property type="project" value="TreeGrafter"/>
</dbReference>
<evidence type="ECO:0000313" key="13">
    <source>
        <dbReference type="Proteomes" id="UP000285138"/>
    </source>
</evidence>
<dbReference type="EMBL" id="QZAA01000080">
    <property type="protein sequence ID" value="RQD77170.1"/>
    <property type="molecule type" value="Genomic_DNA"/>
</dbReference>
<proteinExistence type="inferred from homology"/>
<dbReference type="InterPro" id="IPR003593">
    <property type="entry name" value="AAA+_ATPase"/>
</dbReference>
<evidence type="ECO:0000259" key="11">
    <source>
        <dbReference type="PROSITE" id="PS50893"/>
    </source>
</evidence>
<evidence type="ECO:0000256" key="8">
    <source>
        <dbReference type="ARBA" id="ARBA00023136"/>
    </source>
</evidence>
<keyword evidence="6 10" id="KW-0067">ATP-binding</keyword>
<dbReference type="InterPro" id="IPR017871">
    <property type="entry name" value="ABC_transporter-like_CS"/>
</dbReference>
<dbReference type="GO" id="GO:0006824">
    <property type="term" value="P:cobalt ion transport"/>
    <property type="evidence" value="ECO:0007669"/>
    <property type="project" value="InterPro"/>
</dbReference>
<comment type="subcellular location">
    <subcellularLocation>
        <location evidence="1 10">Cell membrane</location>
        <topology evidence="1 10">Peripheral membrane protein</topology>
    </subcellularLocation>
</comment>
<dbReference type="GO" id="GO:0016887">
    <property type="term" value="F:ATP hydrolysis activity"/>
    <property type="evidence" value="ECO:0007669"/>
    <property type="project" value="InterPro"/>
</dbReference>
<dbReference type="Proteomes" id="UP000285138">
    <property type="component" value="Unassembled WGS sequence"/>
</dbReference>
<dbReference type="GO" id="GO:0005524">
    <property type="term" value="F:ATP binding"/>
    <property type="evidence" value="ECO:0007669"/>
    <property type="project" value="UniProtKB-UniRule"/>
</dbReference>
<evidence type="ECO:0000256" key="1">
    <source>
        <dbReference type="ARBA" id="ARBA00004202"/>
    </source>
</evidence>
<comment type="similarity">
    <text evidence="2 10">Belongs to the ABC transporter superfamily.</text>
</comment>
<accession>A0A424YGP9</accession>
<dbReference type="InterPro" id="IPR003439">
    <property type="entry name" value="ABC_transporter-like_ATP-bd"/>
</dbReference>
<dbReference type="GO" id="GO:0043190">
    <property type="term" value="C:ATP-binding cassette (ABC) transporter complex"/>
    <property type="evidence" value="ECO:0007669"/>
    <property type="project" value="TreeGrafter"/>
</dbReference>
<comment type="function">
    <text evidence="9">Probably part of an ABC transporter complex. Responsible for energy coupling to the transport system.</text>
</comment>
<dbReference type="FunFam" id="3.40.50.300:FF:000224">
    <property type="entry name" value="Energy-coupling factor transporter ATP-binding protein EcfA"/>
    <property type="match status" value="1"/>
</dbReference>
<evidence type="ECO:0000256" key="5">
    <source>
        <dbReference type="ARBA" id="ARBA00022741"/>
    </source>
</evidence>
<keyword evidence="7" id="KW-1278">Translocase</keyword>
<keyword evidence="8 10" id="KW-0472">Membrane</keyword>
<keyword evidence="3 10" id="KW-0813">Transport</keyword>
<reference evidence="12 13" key="1">
    <citation type="submission" date="2018-08" db="EMBL/GenBank/DDBJ databases">
        <title>The metabolism and importance of syntrophic acetate oxidation coupled to methane or sulfide production in haloalkaline environments.</title>
        <authorList>
            <person name="Timmers P.H.A."/>
            <person name="Vavourakis C.D."/>
            <person name="Sorokin D.Y."/>
            <person name="Sinninghe Damste J.S."/>
            <person name="Muyzer G."/>
            <person name="Stams A.J.M."/>
            <person name="Plugge C.M."/>
        </authorList>
    </citation>
    <scope>NUCLEOTIDE SEQUENCE [LARGE SCALE GENOMIC DNA]</scope>
    <source>
        <strain evidence="12">MSAO_Bac1</strain>
    </source>
</reference>